<comment type="caution">
    <text evidence="1">The sequence shown here is derived from an EMBL/GenBank/DDBJ whole genome shotgun (WGS) entry which is preliminary data.</text>
</comment>
<protein>
    <submittedName>
        <fullName evidence="1">Uncharacterized protein</fullName>
    </submittedName>
</protein>
<dbReference type="Proteomes" id="UP001497535">
    <property type="component" value="Unassembled WGS sequence"/>
</dbReference>
<evidence type="ECO:0000313" key="1">
    <source>
        <dbReference type="EMBL" id="CAK5077564.1"/>
    </source>
</evidence>
<proteinExistence type="predicted"/>
<reference evidence="1" key="1">
    <citation type="submission" date="2023-11" db="EMBL/GenBank/DDBJ databases">
        <authorList>
            <person name="Poullet M."/>
        </authorList>
    </citation>
    <scope>NUCLEOTIDE SEQUENCE</scope>
    <source>
        <strain evidence="1">E1834</strain>
    </source>
</reference>
<dbReference type="EMBL" id="CAVMJV010000032">
    <property type="protein sequence ID" value="CAK5077564.1"/>
    <property type="molecule type" value="Genomic_DNA"/>
</dbReference>
<sequence length="62" mass="6669">MSKLAKFAENMFSLGNSVIFQLSIVFSLKVTGEYTGQFISICGPWLAKAGLIIAISAKIVSK</sequence>
<name>A0ACB0ZG98_MELEN</name>
<organism evidence="1 2">
    <name type="scientific">Meloidogyne enterolobii</name>
    <name type="common">Root-knot nematode worm</name>
    <name type="synonym">Meloidogyne mayaguensis</name>
    <dbReference type="NCBI Taxonomy" id="390850"/>
    <lineage>
        <taxon>Eukaryota</taxon>
        <taxon>Metazoa</taxon>
        <taxon>Ecdysozoa</taxon>
        <taxon>Nematoda</taxon>
        <taxon>Chromadorea</taxon>
        <taxon>Rhabditida</taxon>
        <taxon>Tylenchina</taxon>
        <taxon>Tylenchomorpha</taxon>
        <taxon>Tylenchoidea</taxon>
        <taxon>Meloidogynidae</taxon>
        <taxon>Meloidogyninae</taxon>
        <taxon>Meloidogyne</taxon>
    </lineage>
</organism>
<accession>A0ACB0ZG98</accession>
<gene>
    <name evidence="1" type="ORF">MENTE1834_LOCUS24495</name>
</gene>
<evidence type="ECO:0000313" key="2">
    <source>
        <dbReference type="Proteomes" id="UP001497535"/>
    </source>
</evidence>
<keyword evidence="2" id="KW-1185">Reference proteome</keyword>